<dbReference type="PRINTS" id="PR00038">
    <property type="entry name" value="HTHLUXR"/>
</dbReference>
<dbReference type="InterPro" id="IPR001789">
    <property type="entry name" value="Sig_transdc_resp-reg_receiver"/>
</dbReference>
<dbReference type="PROSITE" id="PS50043">
    <property type="entry name" value="HTH_LUXR_2"/>
    <property type="match status" value="1"/>
</dbReference>
<dbReference type="GO" id="GO:0006355">
    <property type="term" value="P:regulation of DNA-templated transcription"/>
    <property type="evidence" value="ECO:0007669"/>
    <property type="project" value="InterPro"/>
</dbReference>
<dbReference type="InterPro" id="IPR011006">
    <property type="entry name" value="CheY-like_superfamily"/>
</dbReference>
<proteinExistence type="predicted"/>
<evidence type="ECO:0000313" key="9">
    <source>
        <dbReference type="Proteomes" id="UP000632498"/>
    </source>
</evidence>
<dbReference type="Gene3D" id="3.40.50.2300">
    <property type="match status" value="1"/>
</dbReference>
<dbReference type="CDD" id="cd17535">
    <property type="entry name" value="REC_NarL-like"/>
    <property type="match status" value="1"/>
</dbReference>
<dbReference type="GO" id="GO:0003677">
    <property type="term" value="F:DNA binding"/>
    <property type="evidence" value="ECO:0007669"/>
    <property type="project" value="UniProtKB-KW"/>
</dbReference>
<reference evidence="8" key="1">
    <citation type="journal article" date="2014" name="Int. J. Syst. Evol. Microbiol.">
        <title>Complete genome sequence of Corynebacterium casei LMG S-19264T (=DSM 44701T), isolated from a smear-ripened cheese.</title>
        <authorList>
            <consortium name="US DOE Joint Genome Institute (JGI-PGF)"/>
            <person name="Walter F."/>
            <person name="Albersmeier A."/>
            <person name="Kalinowski J."/>
            <person name="Ruckert C."/>
        </authorList>
    </citation>
    <scope>NUCLEOTIDE SEQUENCE</scope>
    <source>
        <strain evidence="8">CGMCC 1.15254</strain>
    </source>
</reference>
<evidence type="ECO:0000259" key="6">
    <source>
        <dbReference type="PROSITE" id="PS50043"/>
    </source>
</evidence>
<feature type="modified residue" description="4-aspartylphosphate" evidence="5">
    <location>
        <position position="60"/>
    </location>
</feature>
<sequence>MTDENNKIRVLLVDDHPLVLDGIRSRLEDDPEIAIVGEAGNGEEALQIATQRKPDIVLMDINMPVLNGIEAAEKFAELLPDIRLLMLTMHDSREYITKVLKAGAKGYILKDVSSSEMLIAIKAVYQGKTYYSSGVTDILVNESSKKEVPLTDREKTILQLLAEGNSNKHVARELDISVRTVETHRRNIKRKLEVKTSAGLVKYAIENGIVEL</sequence>
<keyword evidence="9" id="KW-1185">Reference proteome</keyword>
<keyword evidence="3 8" id="KW-0238">DNA-binding</keyword>
<evidence type="ECO:0000256" key="2">
    <source>
        <dbReference type="ARBA" id="ARBA00023015"/>
    </source>
</evidence>
<comment type="caution">
    <text evidence="8">The sequence shown here is derived from an EMBL/GenBank/DDBJ whole genome shotgun (WGS) entry which is preliminary data.</text>
</comment>
<reference evidence="8" key="2">
    <citation type="submission" date="2020-09" db="EMBL/GenBank/DDBJ databases">
        <authorList>
            <person name="Sun Q."/>
            <person name="Zhou Y."/>
        </authorList>
    </citation>
    <scope>NUCLEOTIDE SEQUENCE</scope>
    <source>
        <strain evidence="8">CGMCC 1.15254</strain>
    </source>
</reference>
<keyword evidence="1 5" id="KW-0597">Phosphoprotein</keyword>
<dbReference type="Pfam" id="PF00072">
    <property type="entry name" value="Response_reg"/>
    <property type="match status" value="1"/>
</dbReference>
<protein>
    <submittedName>
        <fullName evidence="8">DNA-binding response regulator</fullName>
    </submittedName>
</protein>
<dbReference type="CDD" id="cd06170">
    <property type="entry name" value="LuxR_C_like"/>
    <property type="match status" value="1"/>
</dbReference>
<dbReference type="GO" id="GO:0000160">
    <property type="term" value="P:phosphorelay signal transduction system"/>
    <property type="evidence" value="ECO:0007669"/>
    <property type="project" value="InterPro"/>
</dbReference>
<feature type="domain" description="Response regulatory" evidence="7">
    <location>
        <begin position="9"/>
        <end position="125"/>
    </location>
</feature>
<dbReference type="PROSITE" id="PS00622">
    <property type="entry name" value="HTH_LUXR_1"/>
    <property type="match status" value="1"/>
</dbReference>
<evidence type="ECO:0000256" key="3">
    <source>
        <dbReference type="ARBA" id="ARBA00023125"/>
    </source>
</evidence>
<evidence type="ECO:0000256" key="1">
    <source>
        <dbReference type="ARBA" id="ARBA00022553"/>
    </source>
</evidence>
<evidence type="ECO:0000313" key="8">
    <source>
        <dbReference type="EMBL" id="GGF50883.1"/>
    </source>
</evidence>
<evidence type="ECO:0000256" key="5">
    <source>
        <dbReference type="PROSITE-ProRule" id="PRU00169"/>
    </source>
</evidence>
<dbReference type="SMART" id="SM00448">
    <property type="entry name" value="REC"/>
    <property type="match status" value="1"/>
</dbReference>
<gene>
    <name evidence="8" type="ORF">GCM10011332_00160</name>
</gene>
<dbReference type="Proteomes" id="UP000632498">
    <property type="component" value="Unassembled WGS sequence"/>
</dbReference>
<dbReference type="InterPro" id="IPR016032">
    <property type="entry name" value="Sig_transdc_resp-reg_C-effctor"/>
</dbReference>
<evidence type="ECO:0000256" key="4">
    <source>
        <dbReference type="ARBA" id="ARBA00023163"/>
    </source>
</evidence>
<organism evidence="8 9">
    <name type="scientific">Terasakiella brassicae</name>
    <dbReference type="NCBI Taxonomy" id="1634917"/>
    <lineage>
        <taxon>Bacteria</taxon>
        <taxon>Pseudomonadati</taxon>
        <taxon>Pseudomonadota</taxon>
        <taxon>Alphaproteobacteria</taxon>
        <taxon>Rhodospirillales</taxon>
        <taxon>Terasakiellaceae</taxon>
        <taxon>Terasakiella</taxon>
    </lineage>
</organism>
<feature type="domain" description="HTH luxR-type" evidence="6">
    <location>
        <begin position="143"/>
        <end position="208"/>
    </location>
</feature>
<dbReference type="AlphaFoldDB" id="A0A917BLW0"/>
<dbReference type="PANTHER" id="PTHR43214:SF41">
    <property type="entry name" value="NITRATE_NITRITE RESPONSE REGULATOR PROTEIN NARP"/>
    <property type="match status" value="1"/>
</dbReference>
<dbReference type="PANTHER" id="PTHR43214">
    <property type="entry name" value="TWO-COMPONENT RESPONSE REGULATOR"/>
    <property type="match status" value="1"/>
</dbReference>
<keyword evidence="2" id="KW-0805">Transcription regulation</keyword>
<name>A0A917BLW0_9PROT</name>
<dbReference type="RefSeq" id="WP_188659667.1">
    <property type="nucleotide sequence ID" value="NZ_BMHV01000001.1"/>
</dbReference>
<dbReference type="SMART" id="SM00421">
    <property type="entry name" value="HTH_LUXR"/>
    <property type="match status" value="1"/>
</dbReference>
<dbReference type="SUPFAM" id="SSF52172">
    <property type="entry name" value="CheY-like"/>
    <property type="match status" value="1"/>
</dbReference>
<accession>A0A917BLW0</accession>
<dbReference type="InterPro" id="IPR000792">
    <property type="entry name" value="Tscrpt_reg_LuxR_C"/>
</dbReference>
<dbReference type="InterPro" id="IPR058245">
    <property type="entry name" value="NreC/VraR/RcsB-like_REC"/>
</dbReference>
<evidence type="ECO:0000259" key="7">
    <source>
        <dbReference type="PROSITE" id="PS50110"/>
    </source>
</evidence>
<dbReference type="PROSITE" id="PS50110">
    <property type="entry name" value="RESPONSE_REGULATORY"/>
    <property type="match status" value="1"/>
</dbReference>
<dbReference type="SUPFAM" id="SSF46894">
    <property type="entry name" value="C-terminal effector domain of the bipartite response regulators"/>
    <property type="match status" value="1"/>
</dbReference>
<keyword evidence="4" id="KW-0804">Transcription</keyword>
<dbReference type="EMBL" id="BMHV01000001">
    <property type="protein sequence ID" value="GGF50883.1"/>
    <property type="molecule type" value="Genomic_DNA"/>
</dbReference>
<dbReference type="InterPro" id="IPR039420">
    <property type="entry name" value="WalR-like"/>
</dbReference>
<dbReference type="Pfam" id="PF00196">
    <property type="entry name" value="GerE"/>
    <property type="match status" value="1"/>
</dbReference>